<dbReference type="EMBL" id="OBML01000002">
    <property type="protein sequence ID" value="SOB97121.1"/>
    <property type="molecule type" value="Genomic_DNA"/>
</dbReference>
<protein>
    <recommendedName>
        <fullName evidence="4">Membrane-associated oxidoreductase</fullName>
    </recommendedName>
</protein>
<evidence type="ECO:0008006" key="4">
    <source>
        <dbReference type="Google" id="ProtNLM"/>
    </source>
</evidence>
<keyword evidence="1" id="KW-1133">Transmembrane helix</keyword>
<evidence type="ECO:0000313" key="3">
    <source>
        <dbReference type="Proteomes" id="UP000219331"/>
    </source>
</evidence>
<accession>A0A285RSE7</accession>
<keyword evidence="3" id="KW-1185">Reference proteome</keyword>
<reference evidence="2 3" key="1">
    <citation type="submission" date="2017-08" db="EMBL/GenBank/DDBJ databases">
        <authorList>
            <person name="de Groot N.N."/>
        </authorList>
    </citation>
    <scope>NUCLEOTIDE SEQUENCE [LARGE SCALE GENOMIC DNA]</scope>
    <source>
        <strain evidence="2 3">USBA 352</strain>
    </source>
</reference>
<dbReference type="RefSeq" id="WP_097174136.1">
    <property type="nucleotide sequence ID" value="NZ_OBML01000002.1"/>
</dbReference>
<feature type="transmembrane region" description="Helical" evidence="1">
    <location>
        <begin position="541"/>
        <end position="561"/>
    </location>
</feature>
<keyword evidence="1" id="KW-0472">Membrane</keyword>
<dbReference type="AlphaFoldDB" id="A0A285RSE7"/>
<gene>
    <name evidence="2" type="ORF">SAMN05421512_102406</name>
</gene>
<name>A0A285RSE7_9HYPH</name>
<evidence type="ECO:0000313" key="2">
    <source>
        <dbReference type="EMBL" id="SOB97121.1"/>
    </source>
</evidence>
<keyword evidence="1" id="KW-0812">Transmembrane</keyword>
<dbReference type="OrthoDB" id="6865449at2"/>
<organism evidence="2 3">
    <name type="scientific">Stappia indica</name>
    <dbReference type="NCBI Taxonomy" id="538381"/>
    <lineage>
        <taxon>Bacteria</taxon>
        <taxon>Pseudomonadati</taxon>
        <taxon>Pseudomonadota</taxon>
        <taxon>Alphaproteobacteria</taxon>
        <taxon>Hyphomicrobiales</taxon>
        <taxon>Stappiaceae</taxon>
        <taxon>Stappia</taxon>
    </lineage>
</organism>
<dbReference type="Proteomes" id="UP000219331">
    <property type="component" value="Unassembled WGS sequence"/>
</dbReference>
<proteinExistence type="predicted"/>
<evidence type="ECO:0000256" key="1">
    <source>
        <dbReference type="SAM" id="Phobius"/>
    </source>
</evidence>
<sequence length="565" mass="59956">MTLIRDYSQIEQLRRAGELTPAEEQLLAGCQSGEPVVLDDGTRPERASPERTIRADLLRYLILGGCEAFRTHEHGILAGGAWVDGHLDLAFATARGATVLRNCVFSEEIDATQAHLRRLDLEGGRLKGLLANYCHVIGHVWLNRIESSGSILLAGAAIGGQLACAGARLDGGGGEALNAQGAQVTGGVSFAAATTTGEVSFSGATIGGQLSCNGAGLDGGGGLALNAQAARVSGGVFLEALTSRGEVSFSGATIVGQFICEGATLDGGGGPALNAQRLRVEEGFLWRDVASVTGAVDLVSAHVADLADDRESWEKTGVLSLVGLTYDNLVGPLDEEMRLAWLRKGARFDGVFHPQPYQQLARVLRASGHRAEARAILIEKERDQRSATRERALVGVSGFPGRALVHAEYLPHRVWSWLIGWATGYGYAPWRIIRPLIIMIALQAALSFATWNAGDFAPNSDVVLVSEGWTEIANAPGGLSVNTAAIWSSETGPGRDYETFNALSYAVDVVLPLVELGQEAAWAPSPARGRWGWFAHHAQKVFVILGWIVAAIFAGAVTGIIRRDE</sequence>